<dbReference type="NCBIfam" id="NF041463">
    <property type="entry name" value="GalB"/>
    <property type="match status" value="1"/>
</dbReference>
<feature type="domain" description="DUF4982" evidence="9">
    <location>
        <begin position="704"/>
        <end position="763"/>
    </location>
</feature>
<dbReference type="InterPro" id="IPR051913">
    <property type="entry name" value="GH2_Domain-Containing"/>
</dbReference>
<feature type="domain" description="Glycosyl hydrolases family 2 sugar binding" evidence="8">
    <location>
        <begin position="115"/>
        <end position="237"/>
    </location>
</feature>
<dbReference type="EMBL" id="SKBQ01000012">
    <property type="protein sequence ID" value="TPX17916.1"/>
    <property type="molecule type" value="Genomic_DNA"/>
</dbReference>
<sequence>MGIRREAFASFAVILLSLVLLLAYVPSPASAATLKCRDRPAGRERTSLNVGWRFQRSETSPDGLSYDQLKAYILPSANDFIKDPAQHHQRPSSPPPPVDRAQAGYDDSQWEQLDLPHDWAVKGPFYTGADPVIDGSMGRLPIQGVGWYRRTFALGPADEGKAVYLDVDGAMSYAMVWVNGNLVGGWPYGYASFRLDLTPYVNKGGEENQLAIRLDNAVDSSRFYPGAGIYRNVWLTKVSPVHIGRSGTWVRSRDISTTSATLDITVQLENTAKSGGKAVDVSVVTDVHVMDAASGKAGDKVATFPNATASLDAGGKQSVNGSVSLQNPRLWGPRPEQEPNMYVAVSHVYVGGKEVDTYETPFGVRTVEYSGETGLSVNGQHVFLKGICQHHDLGALGAAFSVPAAERQLQVMQDMGVNSLRTSHNPPAPELLQLADRMGILVLDEIFDTWRTAKVTNDFHRIFDDWHEADTRAFVRRDRNHPSVFLWSFGNEVAEQSQGDAGAATARALHAIVRDEDPTRQTCVGMDQARPGSAFTQAVDTIGLNYQGEGRGDGPPAFPSFHAASPGKMIFSTESSSAVSSRGTFLFPVTPANSSIVRDGNGADDATMTVSSYDLYAVSWGASPEKVFFAQDTYPWVAGEYVWTGWDYVGEPTPYADRARSSYFGIVDLAGFPKERYYLYQSRWRPDVRNAHILPHWDWPGRVGQVTPVHVFSSADEAELFVNGESQGRVRRAARTYRFRWDQVVYQPGEVRVETYKDGAAWASATVRTTGKAKGLRLSTYKGRAGIRAGGDDLAFVSLDIVDERGDVVPLAGDDITFSVDGPGEIVATDNGDPRDYVAFPSKERKAFNGHALAIVRARAGATEPITVKASADGLEAGEVTLKIE</sequence>
<dbReference type="PRINTS" id="PR00132">
    <property type="entry name" value="GLHYDRLASE2"/>
</dbReference>
<keyword evidence="5" id="KW-0732">Signal</keyword>
<name>A0A507BF12_9PEZI</name>
<evidence type="ECO:0008006" key="13">
    <source>
        <dbReference type="Google" id="ProtNLM"/>
    </source>
</evidence>
<keyword evidence="12" id="KW-1185">Reference proteome</keyword>
<dbReference type="Gene3D" id="2.60.120.260">
    <property type="entry name" value="Galactose-binding domain-like"/>
    <property type="match status" value="1"/>
</dbReference>
<dbReference type="InterPro" id="IPR032311">
    <property type="entry name" value="DUF4982"/>
</dbReference>
<evidence type="ECO:0000313" key="11">
    <source>
        <dbReference type="EMBL" id="TPX17916.1"/>
    </source>
</evidence>
<evidence type="ECO:0000259" key="8">
    <source>
        <dbReference type="Pfam" id="PF02837"/>
    </source>
</evidence>
<dbReference type="InterPro" id="IPR006102">
    <property type="entry name" value="Ig-like_GH2"/>
</dbReference>
<evidence type="ECO:0000259" key="6">
    <source>
        <dbReference type="Pfam" id="PF00703"/>
    </source>
</evidence>
<dbReference type="InterPro" id="IPR040605">
    <property type="entry name" value="Glyco_hydro2_dom5"/>
</dbReference>
<dbReference type="AlphaFoldDB" id="A0A507BF12"/>
<evidence type="ECO:0000256" key="3">
    <source>
        <dbReference type="ARBA" id="ARBA00023295"/>
    </source>
</evidence>
<dbReference type="Proteomes" id="UP000319257">
    <property type="component" value="Unassembled WGS sequence"/>
</dbReference>
<dbReference type="PROSITE" id="PS00608">
    <property type="entry name" value="GLYCOSYL_HYDROL_F2_2"/>
    <property type="match status" value="1"/>
</dbReference>
<dbReference type="PANTHER" id="PTHR42732:SF1">
    <property type="entry name" value="BETA-MANNOSIDASE"/>
    <property type="match status" value="1"/>
</dbReference>
<dbReference type="Pfam" id="PF02836">
    <property type="entry name" value="Glyco_hydro_2_C"/>
    <property type="match status" value="1"/>
</dbReference>
<organism evidence="11 12">
    <name type="scientific">Thyridium curvatum</name>
    <dbReference type="NCBI Taxonomy" id="1093900"/>
    <lineage>
        <taxon>Eukaryota</taxon>
        <taxon>Fungi</taxon>
        <taxon>Dikarya</taxon>
        <taxon>Ascomycota</taxon>
        <taxon>Pezizomycotina</taxon>
        <taxon>Sordariomycetes</taxon>
        <taxon>Sordariomycetidae</taxon>
        <taxon>Thyridiales</taxon>
        <taxon>Thyridiaceae</taxon>
        <taxon>Thyridium</taxon>
    </lineage>
</organism>
<dbReference type="InterPro" id="IPR013783">
    <property type="entry name" value="Ig-like_fold"/>
</dbReference>
<dbReference type="InterPro" id="IPR023232">
    <property type="entry name" value="Glyco_hydro_2_AS"/>
</dbReference>
<dbReference type="InterPro" id="IPR048229">
    <property type="entry name" value="GalB-like"/>
</dbReference>
<dbReference type="GO" id="GO:0004553">
    <property type="term" value="F:hydrolase activity, hydrolyzing O-glycosyl compounds"/>
    <property type="evidence" value="ECO:0007669"/>
    <property type="project" value="InterPro"/>
</dbReference>
<evidence type="ECO:0000259" key="7">
    <source>
        <dbReference type="Pfam" id="PF02836"/>
    </source>
</evidence>
<dbReference type="SUPFAM" id="SSF49303">
    <property type="entry name" value="beta-Galactosidase/glucuronidase domain"/>
    <property type="match status" value="1"/>
</dbReference>
<gene>
    <name evidence="11" type="ORF">E0L32_003017</name>
</gene>
<comment type="caution">
    <text evidence="11">The sequence shown here is derived from an EMBL/GenBank/DDBJ whole genome shotgun (WGS) entry which is preliminary data.</text>
</comment>
<dbReference type="GeneID" id="41970464"/>
<keyword evidence="2" id="KW-0378">Hydrolase</keyword>
<dbReference type="GO" id="GO:0005975">
    <property type="term" value="P:carbohydrate metabolic process"/>
    <property type="evidence" value="ECO:0007669"/>
    <property type="project" value="InterPro"/>
</dbReference>
<dbReference type="InterPro" id="IPR006104">
    <property type="entry name" value="Glyco_hydro_2_N"/>
</dbReference>
<dbReference type="Gene3D" id="2.60.40.10">
    <property type="entry name" value="Immunoglobulins"/>
    <property type="match status" value="3"/>
</dbReference>
<dbReference type="InterPro" id="IPR017853">
    <property type="entry name" value="GH"/>
</dbReference>
<evidence type="ECO:0000259" key="10">
    <source>
        <dbReference type="Pfam" id="PF18565"/>
    </source>
</evidence>
<dbReference type="Pfam" id="PF18565">
    <property type="entry name" value="Glyco_hydro2_C5"/>
    <property type="match status" value="1"/>
</dbReference>
<feature type="domain" description="Glycoside hydrolase family 2" evidence="10">
    <location>
        <begin position="784"/>
        <end position="881"/>
    </location>
</feature>
<dbReference type="InterPro" id="IPR036156">
    <property type="entry name" value="Beta-gal/glucu_dom_sf"/>
</dbReference>
<protein>
    <recommendedName>
        <fullName evidence="13">Beta-galactosidase</fullName>
    </recommendedName>
</protein>
<dbReference type="RefSeq" id="XP_030999627.1">
    <property type="nucleotide sequence ID" value="XM_031137271.1"/>
</dbReference>
<dbReference type="InParanoid" id="A0A507BF12"/>
<dbReference type="Gene3D" id="3.20.20.80">
    <property type="entry name" value="Glycosidases"/>
    <property type="match status" value="1"/>
</dbReference>
<dbReference type="InterPro" id="IPR008979">
    <property type="entry name" value="Galactose-bd-like_sf"/>
</dbReference>
<reference evidence="11 12" key="1">
    <citation type="submission" date="2019-06" db="EMBL/GenBank/DDBJ databases">
        <title>Draft genome sequence of the filamentous fungus Phialemoniopsis curvata isolated from diesel fuel.</title>
        <authorList>
            <person name="Varaljay V.A."/>
            <person name="Lyon W.J."/>
            <person name="Crouch A.L."/>
            <person name="Drake C.E."/>
            <person name="Hollomon J.M."/>
            <person name="Nadeau L.J."/>
            <person name="Nunn H.S."/>
            <person name="Stevenson B.S."/>
            <person name="Bojanowski C.L."/>
            <person name="Crookes-Goodson W.J."/>
        </authorList>
    </citation>
    <scope>NUCLEOTIDE SEQUENCE [LARGE SCALE GENOMIC DNA]</scope>
    <source>
        <strain evidence="11 12">D216</strain>
    </source>
</reference>
<evidence type="ECO:0000313" key="12">
    <source>
        <dbReference type="Proteomes" id="UP000319257"/>
    </source>
</evidence>
<evidence type="ECO:0000256" key="1">
    <source>
        <dbReference type="ARBA" id="ARBA00007401"/>
    </source>
</evidence>
<dbReference type="SUPFAM" id="SSF51445">
    <property type="entry name" value="(Trans)glycosidases"/>
    <property type="match status" value="1"/>
</dbReference>
<dbReference type="PANTHER" id="PTHR42732">
    <property type="entry name" value="BETA-GALACTOSIDASE"/>
    <property type="match status" value="1"/>
</dbReference>
<dbReference type="Pfam" id="PF00703">
    <property type="entry name" value="Glyco_hydro_2"/>
    <property type="match status" value="1"/>
</dbReference>
<feature type="region of interest" description="Disordered" evidence="4">
    <location>
        <begin position="83"/>
        <end position="103"/>
    </location>
</feature>
<dbReference type="Pfam" id="PF02837">
    <property type="entry name" value="Glyco_hydro_2_N"/>
    <property type="match status" value="1"/>
</dbReference>
<dbReference type="InterPro" id="IPR006103">
    <property type="entry name" value="Glyco_hydro_2_cat"/>
</dbReference>
<feature type="domain" description="Glycoside hydrolase family 2 catalytic" evidence="7">
    <location>
        <begin position="375"/>
        <end position="525"/>
    </location>
</feature>
<evidence type="ECO:0000256" key="2">
    <source>
        <dbReference type="ARBA" id="ARBA00022801"/>
    </source>
</evidence>
<keyword evidence="3" id="KW-0326">Glycosidase</keyword>
<proteinExistence type="inferred from homology"/>
<dbReference type="SUPFAM" id="SSF49785">
    <property type="entry name" value="Galactose-binding domain-like"/>
    <property type="match status" value="1"/>
</dbReference>
<evidence type="ECO:0000256" key="4">
    <source>
        <dbReference type="SAM" id="MobiDB-lite"/>
    </source>
</evidence>
<dbReference type="Pfam" id="PF16355">
    <property type="entry name" value="DUF4982"/>
    <property type="match status" value="1"/>
</dbReference>
<evidence type="ECO:0000256" key="5">
    <source>
        <dbReference type="SAM" id="SignalP"/>
    </source>
</evidence>
<accession>A0A507BF12</accession>
<dbReference type="OrthoDB" id="408532at2759"/>
<feature type="domain" description="Glycoside hydrolase family 2 immunoglobulin-like beta-sandwich" evidence="6">
    <location>
        <begin position="248"/>
        <end position="365"/>
    </location>
</feature>
<dbReference type="STRING" id="1093900.A0A507BF12"/>
<comment type="similarity">
    <text evidence="1">Belongs to the glycosyl hydrolase 2 family.</text>
</comment>
<feature type="chain" id="PRO_5021401241" description="Beta-galactosidase" evidence="5">
    <location>
        <begin position="32"/>
        <end position="885"/>
    </location>
</feature>
<dbReference type="InterPro" id="IPR006101">
    <property type="entry name" value="Glyco_hydro_2"/>
</dbReference>
<evidence type="ECO:0000259" key="9">
    <source>
        <dbReference type="Pfam" id="PF16355"/>
    </source>
</evidence>
<feature type="signal peptide" evidence="5">
    <location>
        <begin position="1"/>
        <end position="31"/>
    </location>
</feature>